<evidence type="ECO:0008006" key="5">
    <source>
        <dbReference type="Google" id="ProtNLM"/>
    </source>
</evidence>
<dbReference type="Pfam" id="PF22936">
    <property type="entry name" value="Pol_BBD"/>
    <property type="match status" value="1"/>
</dbReference>
<dbReference type="PaxDb" id="4097-A0A1S3Z3C7"/>
<dbReference type="AlphaFoldDB" id="A0A1S3Z3C7"/>
<accession>A0A1S3Z3C7</accession>
<dbReference type="KEGG" id="nta:107782316"/>
<reference evidence="4" key="1">
    <citation type="submission" date="2025-08" db="UniProtKB">
        <authorList>
            <consortium name="RefSeq"/>
        </authorList>
    </citation>
    <scope>IDENTIFICATION</scope>
</reference>
<evidence type="ECO:0000256" key="1">
    <source>
        <dbReference type="SAM" id="MobiDB-lite"/>
    </source>
</evidence>
<evidence type="ECO:0000313" key="4">
    <source>
        <dbReference type="RefSeq" id="XP_016458677.1"/>
    </source>
</evidence>
<feature type="domain" description="Retrovirus-related Pol polyprotein from transposon TNT 1-94-like beta-barrel" evidence="2">
    <location>
        <begin position="172"/>
        <end position="246"/>
    </location>
</feature>
<dbReference type="PANTHER" id="PTHR34222">
    <property type="entry name" value="GAG_PRE-INTEGRS DOMAIN-CONTAINING PROTEIN"/>
    <property type="match status" value="1"/>
</dbReference>
<dbReference type="InterPro" id="IPR057670">
    <property type="entry name" value="SH3_retrovirus"/>
</dbReference>
<dbReference type="OrthoDB" id="1108693at2759"/>
<organism evidence="4">
    <name type="scientific">Nicotiana tabacum</name>
    <name type="common">Common tobacco</name>
    <dbReference type="NCBI Taxonomy" id="4097"/>
    <lineage>
        <taxon>Eukaryota</taxon>
        <taxon>Viridiplantae</taxon>
        <taxon>Streptophyta</taxon>
        <taxon>Embryophyta</taxon>
        <taxon>Tracheophyta</taxon>
        <taxon>Spermatophyta</taxon>
        <taxon>Magnoliopsida</taxon>
        <taxon>eudicotyledons</taxon>
        <taxon>Gunneridae</taxon>
        <taxon>Pentapetalae</taxon>
        <taxon>asterids</taxon>
        <taxon>lamiids</taxon>
        <taxon>Solanales</taxon>
        <taxon>Solanaceae</taxon>
        <taxon>Nicotianoideae</taxon>
        <taxon>Nicotianeae</taxon>
        <taxon>Nicotiana</taxon>
    </lineage>
</organism>
<sequence>MVSSDAGTSVSSMIDHNHPLYLQPSDSPSVIQTGIVLTAYALILQDESQKLVAGRAYNSNEHMEPTALFTAMNGLQKQRKSSGHLKENCYKIIGYPDDFKGKNKANAVGGNWSSGESTIPQHAGNRPQAQAPNFTQEHYQQILNMLSKSPMTEHSANMVGMVSSINEADLKWIVDTGTTNHIISDKNTLCNGTMVENSENVQLPNGEVAAITQIENYQLTRGDLLENVLCVLAFKFNLLSVSKLTKSLNYYATFFPDFFIFQDLFTRKVKEIGREEEGLYVLHSRRKRSVQVSKRSMAVTETIEADTWHKRMGHVHMSILRKITKFRNKVSFNIEHFDGCPIARQTRMPFPTSDNKSIETFNLLHMDIWSPYKVPTYNRIRDKFGPRAAKAVLLGYLPTQKGYKLYDIDNRTTFVSRDVVFYESIFPFNLVSQKDLPSLPQQVHYDWEFPSFDDLQHQGEIESTQQQNPPSSPIHISPGDVAPYQEVQEDAGNNSHGENATSLVEIMHVMEVIASEMIQTLTAFIVVTTHALTTLRKSERTSKPLIWLKDFVSLDKGKATTSNCLWVKAMKAEIQALEDNNTLAVVPFPNSKKAIGFKWVYKIKCKATAINDWCIYQMDVFNAFLHEDLHEKVYMQLPQGISHPSDKHLPAD</sequence>
<gene>
    <name evidence="4" type="primary">LOC107782316</name>
</gene>
<feature type="domain" description="Retroviral polymerase SH3-like" evidence="3">
    <location>
        <begin position="380"/>
        <end position="430"/>
    </location>
</feature>
<dbReference type="PANTHER" id="PTHR34222:SF87">
    <property type="entry name" value="CCHC-TYPE DOMAIN-CONTAINING PROTEIN"/>
    <property type="match status" value="1"/>
</dbReference>
<evidence type="ECO:0000259" key="3">
    <source>
        <dbReference type="Pfam" id="PF25597"/>
    </source>
</evidence>
<proteinExistence type="predicted"/>
<evidence type="ECO:0000259" key="2">
    <source>
        <dbReference type="Pfam" id="PF22936"/>
    </source>
</evidence>
<feature type="region of interest" description="Disordered" evidence="1">
    <location>
        <begin position="460"/>
        <end position="480"/>
    </location>
</feature>
<protein>
    <recommendedName>
        <fullName evidence="5">Reverse transcriptase Ty1/copia-type domain-containing protein</fullName>
    </recommendedName>
</protein>
<dbReference type="Pfam" id="PF25597">
    <property type="entry name" value="SH3_retrovirus"/>
    <property type="match status" value="1"/>
</dbReference>
<dbReference type="RefSeq" id="XP_016458677.1">
    <property type="nucleotide sequence ID" value="XM_016603191.1"/>
</dbReference>
<name>A0A1S3Z3C7_TOBAC</name>
<dbReference type="InterPro" id="IPR054722">
    <property type="entry name" value="PolX-like_BBD"/>
</dbReference>